<dbReference type="SMART" id="SM00320">
    <property type="entry name" value="WD40"/>
    <property type="match status" value="2"/>
</dbReference>
<evidence type="ECO:0000313" key="1">
    <source>
        <dbReference type="EMBL" id="RVW25235.1"/>
    </source>
</evidence>
<evidence type="ECO:0000313" key="2">
    <source>
        <dbReference type="Proteomes" id="UP000288805"/>
    </source>
</evidence>
<accession>A0A438CPU0</accession>
<dbReference type="InterPro" id="IPR001680">
    <property type="entry name" value="WD40_rpt"/>
</dbReference>
<dbReference type="EMBL" id="QGNW01002114">
    <property type="protein sequence ID" value="RVW25235.1"/>
    <property type="molecule type" value="Genomic_DNA"/>
</dbReference>
<dbReference type="InterPro" id="IPR036322">
    <property type="entry name" value="WD40_repeat_dom_sf"/>
</dbReference>
<dbReference type="Pfam" id="PF00400">
    <property type="entry name" value="WD40"/>
    <property type="match status" value="2"/>
</dbReference>
<dbReference type="AlphaFoldDB" id="A0A438CPU0"/>
<proteinExistence type="predicted"/>
<dbReference type="SUPFAM" id="SSF50978">
    <property type="entry name" value="WD40 repeat-like"/>
    <property type="match status" value="1"/>
</dbReference>
<dbReference type="PANTHER" id="PTHR11439:SF467">
    <property type="entry name" value="INTEGRASE CATALYTIC DOMAIN-CONTAINING PROTEIN"/>
    <property type="match status" value="1"/>
</dbReference>
<dbReference type="PANTHER" id="PTHR11439">
    <property type="entry name" value="GAG-POL-RELATED RETROTRANSPOSON"/>
    <property type="match status" value="1"/>
</dbReference>
<dbReference type="CDD" id="cd09272">
    <property type="entry name" value="RNase_HI_RT_Ty1"/>
    <property type="match status" value="1"/>
</dbReference>
<protein>
    <submittedName>
        <fullName evidence="1">Retrovirus-related Pol polyprotein from transposon TNT 1-94</fullName>
    </submittedName>
</protein>
<name>A0A438CPU0_VITVI</name>
<dbReference type="Proteomes" id="UP000288805">
    <property type="component" value="Unassembled WGS sequence"/>
</dbReference>
<reference evidence="1 2" key="1">
    <citation type="journal article" date="2018" name="PLoS Genet.">
        <title>Population sequencing reveals clonal diversity and ancestral inbreeding in the grapevine cultivar Chardonnay.</title>
        <authorList>
            <person name="Roach M.J."/>
            <person name="Johnson D.L."/>
            <person name="Bohlmann J."/>
            <person name="van Vuuren H.J."/>
            <person name="Jones S.J."/>
            <person name="Pretorius I.S."/>
            <person name="Schmidt S.A."/>
            <person name="Borneman A.R."/>
        </authorList>
    </citation>
    <scope>NUCLEOTIDE SEQUENCE [LARGE SCALE GENOMIC DNA]</scope>
    <source>
        <strain evidence="2">cv. Chardonnay</strain>
        <tissue evidence="1">Leaf</tissue>
    </source>
</reference>
<organism evidence="1 2">
    <name type="scientific">Vitis vinifera</name>
    <name type="common">Grape</name>
    <dbReference type="NCBI Taxonomy" id="29760"/>
    <lineage>
        <taxon>Eukaryota</taxon>
        <taxon>Viridiplantae</taxon>
        <taxon>Streptophyta</taxon>
        <taxon>Embryophyta</taxon>
        <taxon>Tracheophyta</taxon>
        <taxon>Spermatophyta</taxon>
        <taxon>Magnoliopsida</taxon>
        <taxon>eudicotyledons</taxon>
        <taxon>Gunneridae</taxon>
        <taxon>Pentapetalae</taxon>
        <taxon>rosids</taxon>
        <taxon>Vitales</taxon>
        <taxon>Vitaceae</taxon>
        <taxon>Viteae</taxon>
        <taxon>Vitis</taxon>
    </lineage>
</organism>
<gene>
    <name evidence="1" type="primary">POLX_780</name>
    <name evidence="1" type="ORF">CK203_113911</name>
</gene>
<dbReference type="InterPro" id="IPR015943">
    <property type="entry name" value="WD40/YVTN_repeat-like_dom_sf"/>
</dbReference>
<dbReference type="Gene3D" id="2.130.10.10">
    <property type="entry name" value="YVTN repeat-like/Quinoprotein amine dehydrogenase"/>
    <property type="match status" value="1"/>
</dbReference>
<comment type="caution">
    <text evidence="1">The sequence shown here is derived from an EMBL/GenBank/DDBJ whole genome shotgun (WGS) entry which is preliminary data.</text>
</comment>
<sequence length="327" mass="36654">MERFPYASAIGSLMYAQVCTRPDIAYIVGMLGRYLSNPGMDHWKKAKRVMRYLQRTKDYMLTYRRSSHLEIVGYSDSDFAGCLDSRRSTSGYIFIIHSLLRSIKPWDMAAEFCHSIVDGIEKPLRINCDNKAAELYSKNNRSSSKSKHIDIKFLVVKERVQSLQVSIEHISTNSMIADPLTKGLPPKVSVVGHAAILVAIKKYMPSLDCTLSCTMNGHKSVVSALAVSDGVLYSGSWDGTIRLCASRCSIMKSLAKRGLIWRNDVFMKSIQAHNGVVFAVGMEGKWLFTGGWDKSVNVQVHLQNGVCLAYKHNVDPHPIHRTDATRF</sequence>